<reference evidence="1" key="1">
    <citation type="submission" date="2020-06" db="EMBL/GenBank/DDBJ databases">
        <authorList>
            <consortium name="Plant Systems Biology data submission"/>
        </authorList>
    </citation>
    <scope>NUCLEOTIDE SEQUENCE</scope>
    <source>
        <strain evidence="1">D6</strain>
    </source>
</reference>
<evidence type="ECO:0000313" key="1">
    <source>
        <dbReference type="EMBL" id="CAB9528661.1"/>
    </source>
</evidence>
<name>A0A9N8EZY1_9STRA</name>
<organism evidence="1 2">
    <name type="scientific">Seminavis robusta</name>
    <dbReference type="NCBI Taxonomy" id="568900"/>
    <lineage>
        <taxon>Eukaryota</taxon>
        <taxon>Sar</taxon>
        <taxon>Stramenopiles</taxon>
        <taxon>Ochrophyta</taxon>
        <taxon>Bacillariophyta</taxon>
        <taxon>Bacillariophyceae</taxon>
        <taxon>Bacillariophycidae</taxon>
        <taxon>Naviculales</taxon>
        <taxon>Naviculaceae</taxon>
        <taxon>Seminavis</taxon>
    </lineage>
</organism>
<evidence type="ECO:0000313" key="2">
    <source>
        <dbReference type="Proteomes" id="UP001153069"/>
    </source>
</evidence>
<sequence length="520" mass="55861">MEPRTHIFLLLSTGISIPTITKIKAMRFTKSCLSFFFLPALLVSGEGSVRKLQEAPPNDVCESAILVNASSVLAGTAITGSTANAELDSIRCTPQRTAVYYKFRSTGARYRVTTCHDATDYDSALIVDNGNCDNFGCQDHSNEHDFDCDPAGMGATVEFYAEPDSLYTVAVTGTTVAGSGNFGLSIQEYVVPENNACEDSTLIQPTNHGGITVLGSTANATFNDFRCEVGDKLAVYYRFVGTGGPILISTCSNETNFNSALAVMEDCSSCPLHTSDHDFDCDEEGMGSTIEFLSEENVPYIVAVRGVTANDAGDFGLMVHEFVRPSNDVCTEAIRIQPATKQPGSQEVLDIPVASSKQEQDDNNNITATFEAMSMVYTTTVAYGSTSNSTTSSFRCNTGDYAVAFYTIAGTGQRMRASTCTREVELDFDTEIVVTTGLCDSGNPTACNAWWNEHDFECQHSPSGLASTVEWETEPNTIYTVAVRGLDGSQRGDFGLSLEAFGNATTSGGTGTCRWVQVCD</sequence>
<dbReference type="AlphaFoldDB" id="A0A9N8EZY1"/>
<proteinExistence type="predicted"/>
<dbReference type="EMBL" id="CAICTM010002283">
    <property type="protein sequence ID" value="CAB9528661.1"/>
    <property type="molecule type" value="Genomic_DNA"/>
</dbReference>
<dbReference type="Proteomes" id="UP001153069">
    <property type="component" value="Unassembled WGS sequence"/>
</dbReference>
<protein>
    <submittedName>
        <fullName evidence="1">Uncharacterized protein</fullName>
    </submittedName>
</protein>
<comment type="caution">
    <text evidence="1">The sequence shown here is derived from an EMBL/GenBank/DDBJ whole genome shotgun (WGS) entry which is preliminary data.</text>
</comment>
<gene>
    <name evidence="1" type="ORF">SEMRO_2285_G321980.1</name>
</gene>
<keyword evidence="2" id="KW-1185">Reference proteome</keyword>
<accession>A0A9N8EZY1</accession>